<dbReference type="InterPro" id="IPR055767">
    <property type="entry name" value="DUF7343"/>
</dbReference>
<keyword evidence="2" id="KW-1133">Transmembrane helix</keyword>
<dbReference type="RefSeq" id="WP_066383738.1">
    <property type="nucleotide sequence ID" value="NZ_LTAZ01000007.1"/>
</dbReference>
<dbReference type="AlphaFoldDB" id="A0A151ABY2"/>
<dbReference type="OrthoDB" id="147932at2157"/>
<keyword evidence="2" id="KW-0812">Transmembrane</keyword>
<dbReference type="Proteomes" id="UP000075321">
    <property type="component" value="Unassembled WGS sequence"/>
</dbReference>
<evidence type="ECO:0000313" key="6">
    <source>
        <dbReference type="Proteomes" id="UP000075321"/>
    </source>
</evidence>
<proteinExistence type="predicted"/>
<feature type="domain" description="DUF7343" evidence="3">
    <location>
        <begin position="302"/>
        <end position="362"/>
    </location>
</feature>
<evidence type="ECO:0000313" key="5">
    <source>
        <dbReference type="EMBL" id="KYH25206.1"/>
    </source>
</evidence>
<feature type="region of interest" description="Disordered" evidence="1">
    <location>
        <begin position="266"/>
        <end position="300"/>
    </location>
</feature>
<feature type="compositionally biased region" description="Acidic residues" evidence="1">
    <location>
        <begin position="284"/>
        <end position="300"/>
    </location>
</feature>
<keyword evidence="6" id="KW-1185">Reference proteome</keyword>
<dbReference type="PATRIC" id="fig|1008153.3.peg.2851"/>
<comment type="caution">
    <text evidence="5">The sequence shown here is derived from an EMBL/GenBank/DDBJ whole genome shotgun (WGS) entry which is preliminary data.</text>
</comment>
<feature type="domain" description="DUF7345" evidence="4">
    <location>
        <begin position="46"/>
        <end position="176"/>
    </location>
</feature>
<accession>A0A151ABY2</accession>
<reference evidence="5 6" key="1">
    <citation type="submission" date="2016-02" db="EMBL/GenBank/DDBJ databases">
        <title>Genome sequence of Halalkalicoccus paucihalophilus DSM 24557.</title>
        <authorList>
            <person name="Poehlein A."/>
            <person name="Daniel R."/>
        </authorList>
    </citation>
    <scope>NUCLEOTIDE SEQUENCE [LARGE SCALE GENOMIC DNA]</scope>
    <source>
        <strain evidence="5 6">DSM 24557</strain>
    </source>
</reference>
<evidence type="ECO:0000256" key="1">
    <source>
        <dbReference type="SAM" id="MobiDB-lite"/>
    </source>
</evidence>
<dbReference type="EMBL" id="LTAZ01000007">
    <property type="protein sequence ID" value="KYH25206.1"/>
    <property type="molecule type" value="Genomic_DNA"/>
</dbReference>
<organism evidence="5 6">
    <name type="scientific">Halalkalicoccus paucihalophilus</name>
    <dbReference type="NCBI Taxonomy" id="1008153"/>
    <lineage>
        <taxon>Archaea</taxon>
        <taxon>Methanobacteriati</taxon>
        <taxon>Methanobacteriota</taxon>
        <taxon>Stenosarchaea group</taxon>
        <taxon>Halobacteria</taxon>
        <taxon>Halobacteriales</taxon>
        <taxon>Halococcaceae</taxon>
        <taxon>Halalkalicoccus</taxon>
    </lineage>
</organism>
<evidence type="ECO:0000259" key="4">
    <source>
        <dbReference type="Pfam" id="PF24036"/>
    </source>
</evidence>
<evidence type="ECO:0000256" key="2">
    <source>
        <dbReference type="SAM" id="Phobius"/>
    </source>
</evidence>
<protein>
    <recommendedName>
        <fullName evidence="7">HTH iclR-type domain-containing protein</fullName>
    </recommendedName>
</protein>
<sequence>MRTSVAVVFGLCLVAAIGGLALGAEPAAGQSSGIASDVDNTSQTIEIRLEEDGDANVSVYKQFSLETEEDRATFERLAGEFENGEASGELSVDVFERLAIAAEDETGREMAIERVDREAESTSSTGTLRLSFTWSGFADATDGTLEVGDVFTIDGETWLPSLSADQRLVIQAPEDYAVENADPRAAIEDGTIVWEGLQQFEPGQPTTTLVPSNRTGEGFSLLTVGFGLGLVGAIVLLIYFLSRRRDDTPLVPTAIGGDRGWATILTPASDRSSSEPPAVSPDPDPTDSEDGPDPFAGVDEDLLSDEERVLRLLGANDGRMKQATIVVETDWSNAKVSQLLSSMEEDGEIEKLRIGRENLITLAEE</sequence>
<dbReference type="Pfam" id="PF24036">
    <property type="entry name" value="DUF7345"/>
    <property type="match status" value="1"/>
</dbReference>
<name>A0A151ABY2_9EURY</name>
<evidence type="ECO:0008006" key="7">
    <source>
        <dbReference type="Google" id="ProtNLM"/>
    </source>
</evidence>
<keyword evidence="2" id="KW-0472">Membrane</keyword>
<evidence type="ECO:0000259" key="3">
    <source>
        <dbReference type="Pfam" id="PF24034"/>
    </source>
</evidence>
<gene>
    <name evidence="5" type="ORF">HAPAU_27900</name>
</gene>
<dbReference type="Pfam" id="PF24034">
    <property type="entry name" value="DUF7343"/>
    <property type="match status" value="1"/>
</dbReference>
<feature type="transmembrane region" description="Helical" evidence="2">
    <location>
        <begin position="219"/>
        <end position="241"/>
    </location>
</feature>
<dbReference type="InterPro" id="IPR055769">
    <property type="entry name" value="DUF7345"/>
</dbReference>